<dbReference type="InterPro" id="IPR003660">
    <property type="entry name" value="HAMP_dom"/>
</dbReference>
<gene>
    <name evidence="13" type="ORF">tinsulaeT_35480</name>
</gene>
<name>A0ABQ6GWA4_9GAMM</name>
<keyword evidence="9" id="KW-0902">Two-component regulatory system</keyword>
<keyword evidence="6" id="KW-0547">Nucleotide-binding</keyword>
<comment type="catalytic activity">
    <reaction evidence="1">
        <text>ATP + protein L-histidine = ADP + protein N-phospho-L-histidine.</text>
        <dbReference type="EC" id="2.7.13.3"/>
    </reaction>
</comment>
<accession>A0ABQ6GWA4</accession>
<organism evidence="13 14">
    <name type="scientific">Thalassotalea insulae</name>
    <dbReference type="NCBI Taxonomy" id="2056778"/>
    <lineage>
        <taxon>Bacteria</taxon>
        <taxon>Pseudomonadati</taxon>
        <taxon>Pseudomonadota</taxon>
        <taxon>Gammaproteobacteria</taxon>
        <taxon>Alteromonadales</taxon>
        <taxon>Colwelliaceae</taxon>
        <taxon>Thalassotalea</taxon>
    </lineage>
</organism>
<evidence type="ECO:0000256" key="1">
    <source>
        <dbReference type="ARBA" id="ARBA00000085"/>
    </source>
</evidence>
<comment type="caution">
    <text evidence="13">The sequence shown here is derived from an EMBL/GenBank/DDBJ whole genome shotgun (WGS) entry which is preliminary data.</text>
</comment>
<dbReference type="PRINTS" id="PR00344">
    <property type="entry name" value="BCTRLSENSOR"/>
</dbReference>
<evidence type="ECO:0000256" key="2">
    <source>
        <dbReference type="ARBA" id="ARBA00004370"/>
    </source>
</evidence>
<dbReference type="InterPro" id="IPR005467">
    <property type="entry name" value="His_kinase_dom"/>
</dbReference>
<dbReference type="PANTHER" id="PTHR43065:SF46">
    <property type="entry name" value="C4-DICARBOXYLATE TRANSPORT SENSOR PROTEIN DCTB"/>
    <property type="match status" value="1"/>
</dbReference>
<dbReference type="PROSITE" id="PS50885">
    <property type="entry name" value="HAMP"/>
    <property type="match status" value="1"/>
</dbReference>
<feature type="domain" description="Histidine kinase" evidence="11">
    <location>
        <begin position="236"/>
        <end position="444"/>
    </location>
</feature>
<keyword evidence="14" id="KW-1185">Reference proteome</keyword>
<dbReference type="PANTHER" id="PTHR43065">
    <property type="entry name" value="SENSOR HISTIDINE KINASE"/>
    <property type="match status" value="1"/>
</dbReference>
<keyword evidence="8" id="KW-0067">ATP-binding</keyword>
<feature type="domain" description="HAMP" evidence="12">
    <location>
        <begin position="63"/>
        <end position="116"/>
    </location>
</feature>
<comment type="subcellular location">
    <subcellularLocation>
        <location evidence="2">Membrane</location>
    </subcellularLocation>
</comment>
<dbReference type="Gene3D" id="3.30.450.20">
    <property type="entry name" value="PAS domain"/>
    <property type="match status" value="1"/>
</dbReference>
<dbReference type="EMBL" id="BSST01000001">
    <property type="protein sequence ID" value="GLX80208.1"/>
    <property type="molecule type" value="Genomic_DNA"/>
</dbReference>
<dbReference type="InterPro" id="IPR013767">
    <property type="entry name" value="PAS_fold"/>
</dbReference>
<dbReference type="SMART" id="SM00091">
    <property type="entry name" value="PAS"/>
    <property type="match status" value="1"/>
</dbReference>
<evidence type="ECO:0000313" key="13">
    <source>
        <dbReference type="EMBL" id="GLX80208.1"/>
    </source>
</evidence>
<evidence type="ECO:0000256" key="4">
    <source>
        <dbReference type="ARBA" id="ARBA00022553"/>
    </source>
</evidence>
<dbReference type="Pfam" id="PF00989">
    <property type="entry name" value="PAS"/>
    <property type="match status" value="1"/>
</dbReference>
<dbReference type="InterPro" id="IPR000014">
    <property type="entry name" value="PAS"/>
</dbReference>
<evidence type="ECO:0000256" key="6">
    <source>
        <dbReference type="ARBA" id="ARBA00022741"/>
    </source>
</evidence>
<dbReference type="Pfam" id="PF02518">
    <property type="entry name" value="HATPase_c"/>
    <property type="match status" value="1"/>
</dbReference>
<reference evidence="13 14" key="1">
    <citation type="submission" date="2023-03" db="EMBL/GenBank/DDBJ databases">
        <title>Draft genome sequence of Thalassotalea insulae KCTC 62186T.</title>
        <authorList>
            <person name="Sawabe T."/>
        </authorList>
    </citation>
    <scope>NUCLEOTIDE SEQUENCE [LARGE SCALE GENOMIC DNA]</scope>
    <source>
        <strain evidence="13 14">KCTC 62186</strain>
    </source>
</reference>
<feature type="transmembrane region" description="Helical" evidence="10">
    <location>
        <begin position="20"/>
        <end position="36"/>
    </location>
</feature>
<keyword evidence="10" id="KW-0812">Transmembrane</keyword>
<evidence type="ECO:0000256" key="10">
    <source>
        <dbReference type="SAM" id="Phobius"/>
    </source>
</evidence>
<dbReference type="GO" id="GO:0016301">
    <property type="term" value="F:kinase activity"/>
    <property type="evidence" value="ECO:0007669"/>
    <property type="project" value="UniProtKB-KW"/>
</dbReference>
<dbReference type="PROSITE" id="PS50109">
    <property type="entry name" value="HIS_KIN"/>
    <property type="match status" value="1"/>
</dbReference>
<feature type="transmembrane region" description="Helical" evidence="10">
    <location>
        <begin position="42"/>
        <end position="62"/>
    </location>
</feature>
<evidence type="ECO:0000256" key="5">
    <source>
        <dbReference type="ARBA" id="ARBA00022679"/>
    </source>
</evidence>
<dbReference type="CDD" id="cd00130">
    <property type="entry name" value="PAS"/>
    <property type="match status" value="1"/>
</dbReference>
<keyword evidence="7 13" id="KW-0418">Kinase</keyword>
<keyword evidence="5" id="KW-0808">Transferase</keyword>
<evidence type="ECO:0000259" key="11">
    <source>
        <dbReference type="PROSITE" id="PS50109"/>
    </source>
</evidence>
<evidence type="ECO:0000256" key="7">
    <source>
        <dbReference type="ARBA" id="ARBA00022777"/>
    </source>
</evidence>
<dbReference type="SUPFAM" id="SSF55785">
    <property type="entry name" value="PYP-like sensor domain (PAS domain)"/>
    <property type="match status" value="1"/>
</dbReference>
<dbReference type="SUPFAM" id="SSF55874">
    <property type="entry name" value="ATPase domain of HSP90 chaperone/DNA topoisomerase II/histidine kinase"/>
    <property type="match status" value="1"/>
</dbReference>
<evidence type="ECO:0000256" key="8">
    <source>
        <dbReference type="ARBA" id="ARBA00022840"/>
    </source>
</evidence>
<sequence length="447" mass="50210">MKNTNRHESFERQITKTSLYLSLVPGLLLAVFLYLAEISIYLKIIIFVFCSSVLFIGHIFIWRRLSNQLRTTTNVIESLIVGDTTLRPNSAVKSGALAELNQVINIAAEQLAEQRLLSKEHHIAMSKVLEHINVAVICVDHNGIITLLNPKAEQLFHLQEEMIGMPIEMLGLQNNVLEQRFQQIVTLTTDKIQKRVFLQNDNYQLNGQKHTLLFLNDVQKLLQNEERVAWQRLLRVLSHEINNSLAPISSIGESLTNILNNETGQFEGKSDISDGLAIMTQRALMLNSFIKEYQSLTRLPEPEKSVFSLMQLIKQQVSLFPKLTVDANAVEDTDIYADPNQIAQVIVNLLKNALQAMEGNKNPKVAITQQLSGEYLQLNIIDNGNGISNPDNLFIPFYTTKKDGSGIGLVLSRQIMFNHGGDLSLINKPTNDGAIASILLPYMLKSN</sequence>
<evidence type="ECO:0000256" key="3">
    <source>
        <dbReference type="ARBA" id="ARBA00012438"/>
    </source>
</evidence>
<dbReference type="InterPro" id="IPR035965">
    <property type="entry name" value="PAS-like_dom_sf"/>
</dbReference>
<dbReference type="EC" id="2.7.13.3" evidence="3"/>
<dbReference type="InterPro" id="IPR003594">
    <property type="entry name" value="HATPase_dom"/>
</dbReference>
<dbReference type="RefSeq" id="WP_284246178.1">
    <property type="nucleotide sequence ID" value="NZ_BSST01000001.1"/>
</dbReference>
<dbReference type="Gene3D" id="3.30.565.10">
    <property type="entry name" value="Histidine kinase-like ATPase, C-terminal domain"/>
    <property type="match status" value="1"/>
</dbReference>
<evidence type="ECO:0000313" key="14">
    <source>
        <dbReference type="Proteomes" id="UP001157186"/>
    </source>
</evidence>
<dbReference type="Proteomes" id="UP001157186">
    <property type="component" value="Unassembled WGS sequence"/>
</dbReference>
<evidence type="ECO:0000259" key="12">
    <source>
        <dbReference type="PROSITE" id="PS50885"/>
    </source>
</evidence>
<evidence type="ECO:0000256" key="9">
    <source>
        <dbReference type="ARBA" id="ARBA00023012"/>
    </source>
</evidence>
<dbReference type="SMART" id="SM00387">
    <property type="entry name" value="HATPase_c"/>
    <property type="match status" value="1"/>
</dbReference>
<dbReference type="InterPro" id="IPR036890">
    <property type="entry name" value="HATPase_C_sf"/>
</dbReference>
<keyword evidence="10" id="KW-1133">Transmembrane helix</keyword>
<dbReference type="NCBIfam" id="TIGR00229">
    <property type="entry name" value="sensory_box"/>
    <property type="match status" value="1"/>
</dbReference>
<protein>
    <recommendedName>
        <fullName evidence="3">histidine kinase</fullName>
        <ecNumber evidence="3">2.7.13.3</ecNumber>
    </recommendedName>
</protein>
<proteinExistence type="predicted"/>
<keyword evidence="10" id="KW-0472">Membrane</keyword>
<dbReference type="InterPro" id="IPR004358">
    <property type="entry name" value="Sig_transdc_His_kin-like_C"/>
</dbReference>
<keyword evidence="4" id="KW-0597">Phosphoprotein</keyword>